<dbReference type="PANTHER" id="PTHR47800">
    <property type="entry name" value="C2 DOMAIN-CONTAINING PROTEIN"/>
    <property type="match status" value="1"/>
</dbReference>
<evidence type="ECO:0000313" key="3">
    <source>
        <dbReference type="EMBL" id="KAF0687862.1"/>
    </source>
</evidence>
<name>A0A485LEZ4_9STRA</name>
<dbReference type="Pfam" id="PF00168">
    <property type="entry name" value="C2"/>
    <property type="match status" value="1"/>
</dbReference>
<dbReference type="SUPFAM" id="SSF49562">
    <property type="entry name" value="C2 domain (Calcium/lipid-binding domain, CaLB)"/>
    <property type="match status" value="1"/>
</dbReference>
<dbReference type="GO" id="GO:0010628">
    <property type="term" value="P:positive regulation of gene expression"/>
    <property type="evidence" value="ECO:0007669"/>
    <property type="project" value="TreeGrafter"/>
</dbReference>
<dbReference type="PROSITE" id="PS50004">
    <property type="entry name" value="C2"/>
    <property type="match status" value="1"/>
</dbReference>
<reference evidence="3" key="2">
    <citation type="submission" date="2019-06" db="EMBL/GenBank/DDBJ databases">
        <title>Genomics analysis of Aphanomyces spp. identifies a new class of oomycete effector associated with host adaptation.</title>
        <authorList>
            <person name="Gaulin E."/>
        </authorList>
    </citation>
    <scope>NUCLEOTIDE SEQUENCE</scope>
    <source>
        <strain evidence="3">CBS 578.67</strain>
    </source>
</reference>
<protein>
    <submittedName>
        <fullName evidence="4">Aste57867_20449 protein</fullName>
    </submittedName>
</protein>
<accession>A0A485LEZ4</accession>
<keyword evidence="5" id="KW-1185">Reference proteome</keyword>
<sequence>MRQLFRPTTCTPTHPSPPNPASTNRHVRIVLDKAIDLPVGDSALAGGSSDPYVVFQLGDHVLRSAVVNHSLEPSWRREQYEFILTEDEWRMHSTLRIRVMDFDVTTADDHLGAVTIELGDWTGATTLAQMTIQPYAIIMAPKMAHQKVHPELHVGIAVLSEAEATELFIMQIWEHERWGAIKGWSHDHLHTMHDPHTWASDSSPTGGATFTDAVVDAPDGYKPATAWEFKVALGDADGWLYASKFDGPSWHDQPLVNSVVRRRLWARQYSRHLVTVEPPPDVLVDNVAVAP</sequence>
<dbReference type="Proteomes" id="UP000332933">
    <property type="component" value="Unassembled WGS sequence"/>
</dbReference>
<dbReference type="GO" id="GO:0016020">
    <property type="term" value="C:membrane"/>
    <property type="evidence" value="ECO:0007669"/>
    <property type="project" value="InterPro"/>
</dbReference>
<dbReference type="PANTHER" id="PTHR47800:SF5">
    <property type="entry name" value="FER-1-LIKE PROTEIN 6"/>
    <property type="match status" value="1"/>
</dbReference>
<reference evidence="4 5" key="1">
    <citation type="submission" date="2019-03" db="EMBL/GenBank/DDBJ databases">
        <authorList>
            <person name="Gaulin E."/>
            <person name="Dumas B."/>
        </authorList>
    </citation>
    <scope>NUCLEOTIDE SEQUENCE [LARGE SCALE GENOMIC DNA]</scope>
    <source>
        <strain evidence="4">CBS 568.67</strain>
    </source>
</reference>
<organism evidence="4 5">
    <name type="scientific">Aphanomyces stellatus</name>
    <dbReference type="NCBI Taxonomy" id="120398"/>
    <lineage>
        <taxon>Eukaryota</taxon>
        <taxon>Sar</taxon>
        <taxon>Stramenopiles</taxon>
        <taxon>Oomycota</taxon>
        <taxon>Saprolegniomycetes</taxon>
        <taxon>Saprolegniales</taxon>
        <taxon>Verrucalvaceae</taxon>
        <taxon>Aphanomyces</taxon>
    </lineage>
</organism>
<evidence type="ECO:0000313" key="5">
    <source>
        <dbReference type="Proteomes" id="UP000332933"/>
    </source>
</evidence>
<evidence type="ECO:0000313" key="4">
    <source>
        <dbReference type="EMBL" id="VFT97135.1"/>
    </source>
</evidence>
<dbReference type="EMBL" id="VJMH01006817">
    <property type="protein sequence ID" value="KAF0687862.1"/>
    <property type="molecule type" value="Genomic_DNA"/>
</dbReference>
<dbReference type="OrthoDB" id="73919at2759"/>
<dbReference type="InterPro" id="IPR000008">
    <property type="entry name" value="C2_dom"/>
</dbReference>
<gene>
    <name evidence="4" type="primary">Aste57867_20449</name>
    <name evidence="3" type="ORF">As57867_020383</name>
    <name evidence="4" type="ORF">ASTE57867_20449</name>
</gene>
<dbReference type="EMBL" id="CAADRA010006840">
    <property type="protein sequence ID" value="VFT97135.1"/>
    <property type="molecule type" value="Genomic_DNA"/>
</dbReference>
<dbReference type="SMART" id="SM00694">
    <property type="entry name" value="DysFC"/>
    <property type="match status" value="1"/>
</dbReference>
<evidence type="ECO:0000259" key="2">
    <source>
        <dbReference type="PROSITE" id="PS50004"/>
    </source>
</evidence>
<proteinExistence type="predicted"/>
<dbReference type="AlphaFoldDB" id="A0A485LEZ4"/>
<dbReference type="InterPro" id="IPR006614">
    <property type="entry name" value="Peroxin/Ferlin"/>
</dbReference>
<feature type="region of interest" description="Disordered" evidence="1">
    <location>
        <begin position="1"/>
        <end position="24"/>
    </location>
</feature>
<feature type="domain" description="C2" evidence="2">
    <location>
        <begin position="8"/>
        <end position="131"/>
    </location>
</feature>
<dbReference type="SMART" id="SM00239">
    <property type="entry name" value="C2"/>
    <property type="match status" value="1"/>
</dbReference>
<evidence type="ECO:0000256" key="1">
    <source>
        <dbReference type="SAM" id="MobiDB-lite"/>
    </source>
</evidence>
<dbReference type="InterPro" id="IPR035892">
    <property type="entry name" value="C2_domain_sf"/>
</dbReference>
<dbReference type="Gene3D" id="2.60.40.150">
    <property type="entry name" value="C2 domain"/>
    <property type="match status" value="1"/>
</dbReference>
<dbReference type="CDD" id="cd00030">
    <property type="entry name" value="C2"/>
    <property type="match status" value="1"/>
</dbReference>